<gene>
    <name evidence="1" type="ORF">WJU16_00830</name>
</gene>
<accession>A0ABZ2YP76</accession>
<proteinExistence type="predicted"/>
<reference evidence="2" key="1">
    <citation type="submission" date="2024-03" db="EMBL/GenBank/DDBJ databases">
        <title>Chitinophaga horti sp. nov., isolated from garden soil.</title>
        <authorList>
            <person name="Lee D.S."/>
            <person name="Han D.M."/>
            <person name="Baek J.H."/>
            <person name="Choi D.G."/>
            <person name="Jeon J.H."/>
            <person name="Jeon C.O."/>
        </authorList>
    </citation>
    <scope>NUCLEOTIDE SEQUENCE [LARGE SCALE GENOMIC DNA]</scope>
    <source>
        <strain evidence="2">GPA1</strain>
    </source>
</reference>
<evidence type="ECO:0000313" key="2">
    <source>
        <dbReference type="Proteomes" id="UP001485459"/>
    </source>
</evidence>
<sequence length="707" mass="79670">MSSEADLIAGEKDKIRVAFSSHQAIYNEVPYYAFNMNAGASANTAVRYYCGSTNNSAIVSDPFPHCSAVPVGDCPPGYLQTPDGLTCYKPLNFNAGDSMRLITDRTNYINLTVAENWNKAALLIDSTGVVRAETASNWWLGYPYAGDYKQGCPGRLRNRGVWIDDTLIAGQRLTFRACVEIDSNKVYYVGYTASRNIEVKIDGILLDNVPTSGGGYRNSSEYYHMKARRLTVGKHLLEVSTEAANTPTVPSAMVVEIFGQTFEEILNATQDISPYWTIRNLVGSDKPYDMIVSTAGGSPIRRRYNCGGTSPDMCALSNECSTIPMSRVINPYLTGHLGNWLPYVEFAYLTERKSREDFPKDGLRKAGQYEAFMPFWQYNNAMQRWVPVTSVFWFPYDPNYKWQWGTLYNWVAARTITSYDRYSHELENRNALGQFSGVQYGFKGVLPVIVGSNSQSRELYYDGFEDYKFTNRCAPFVACLGDDFDVRKIVGAATSTWLADSTAHTGKYSLRITPSSPVNLKAQAYNFTHAPGSYIETNSEGEYTRKPQPWLNLYGFNPQSDSTYLLSVWVRDNAPNDTSYPLRISLDGKNVTGVFKAKVEQWKLLEFRLDMKKVTAQSPTQFPLTLSATADIFIDDIRIFPERGQAVTYAYDESTMRLMAELDANNFATLYEYDEQGGLIRLKKETEKGIITIKETRSSYIKKNPNE</sequence>
<dbReference type="EMBL" id="CP149822">
    <property type="protein sequence ID" value="WZN41581.1"/>
    <property type="molecule type" value="Genomic_DNA"/>
</dbReference>
<organism evidence="1 2">
    <name type="scientific">Chitinophaga pollutisoli</name>
    <dbReference type="NCBI Taxonomy" id="3133966"/>
    <lineage>
        <taxon>Bacteria</taxon>
        <taxon>Pseudomonadati</taxon>
        <taxon>Bacteroidota</taxon>
        <taxon>Chitinophagia</taxon>
        <taxon>Chitinophagales</taxon>
        <taxon>Chitinophagaceae</taxon>
        <taxon>Chitinophaga</taxon>
    </lineage>
</organism>
<dbReference type="Proteomes" id="UP001485459">
    <property type="component" value="Chromosome"/>
</dbReference>
<dbReference type="RefSeq" id="WP_341836430.1">
    <property type="nucleotide sequence ID" value="NZ_CP149822.1"/>
</dbReference>
<name>A0ABZ2YP76_9BACT</name>
<protein>
    <recommendedName>
        <fullName evidence="3">CBM-cenC domain-containing protein</fullName>
    </recommendedName>
</protein>
<evidence type="ECO:0000313" key="1">
    <source>
        <dbReference type="EMBL" id="WZN41581.1"/>
    </source>
</evidence>
<evidence type="ECO:0008006" key="3">
    <source>
        <dbReference type="Google" id="ProtNLM"/>
    </source>
</evidence>
<keyword evidence="2" id="KW-1185">Reference proteome</keyword>
<dbReference type="Gene3D" id="2.60.120.260">
    <property type="entry name" value="Galactose-binding domain-like"/>
    <property type="match status" value="1"/>
</dbReference>